<feature type="domain" description="Sulfatase N-terminal" evidence="3">
    <location>
        <begin position="20"/>
        <end position="142"/>
    </location>
</feature>
<reference evidence="5" key="1">
    <citation type="submission" date="2015-10" db="EMBL/GenBank/DDBJ databases">
        <title>Extensive mobilome-driven genome diversification in gut-associated Bacteroides vulgatus mpk.</title>
        <authorList>
            <person name="Beier S."/>
            <person name="Lange A."/>
            <person name="Huson D.H."/>
            <person name="Frick J.-S."/>
            <person name="Autenrieth I.B."/>
        </authorList>
    </citation>
    <scope>NUCLEOTIDE SEQUENCE [LARGE SCALE GENOMIC DNA]</scope>
    <source>
        <strain evidence="5">mpk</strain>
    </source>
</reference>
<dbReference type="InterPro" id="IPR000917">
    <property type="entry name" value="Sulfatase_N"/>
</dbReference>
<gene>
    <name evidence="4" type="ORF">BvMPK_4151</name>
</gene>
<sequence length="268" mass="31095">MVLPVFQKEFPDGKRPAWTEFTPQQQEKWITDMATYAAMIEIMDSGIGKVIQTLKDKGMYEHTLFLFMSDNGSTSEGGFIKQLMADLSNTPYRSYKQWVFQGGTSSPLILTDGRSKSQTEKGSICREPSHIIDIFPTCLDIASAHYPDTFHNQKVKLAGTSLLPAIRKQKIQPRDLFFEHQTSCAILSDGWKLVRANGRQPWELIHLTTDPFETQDLSEQFPLKAKELENKWTRWAEQQHVYPFEYRPWTERINYYQSLYPDQKGKEN</sequence>
<dbReference type="InterPro" id="IPR017850">
    <property type="entry name" value="Alkaline_phosphatase_core_sf"/>
</dbReference>
<dbReference type="PANTHER" id="PTHR42693">
    <property type="entry name" value="ARYLSULFATASE FAMILY MEMBER"/>
    <property type="match status" value="1"/>
</dbReference>
<evidence type="ECO:0000256" key="1">
    <source>
        <dbReference type="ARBA" id="ARBA00008779"/>
    </source>
</evidence>
<name>A0A0P0M5X9_PHOVU</name>
<evidence type="ECO:0000259" key="3">
    <source>
        <dbReference type="Pfam" id="PF00884"/>
    </source>
</evidence>
<organism evidence="4 5">
    <name type="scientific">Phocaeicola vulgatus</name>
    <name type="common">Bacteroides vulgatus</name>
    <dbReference type="NCBI Taxonomy" id="821"/>
    <lineage>
        <taxon>Bacteria</taxon>
        <taxon>Pseudomonadati</taxon>
        <taxon>Bacteroidota</taxon>
        <taxon>Bacteroidia</taxon>
        <taxon>Bacteroidales</taxon>
        <taxon>Bacteroidaceae</taxon>
        <taxon>Phocaeicola</taxon>
    </lineage>
</organism>
<dbReference type="Gene3D" id="3.30.1120.10">
    <property type="match status" value="1"/>
</dbReference>
<dbReference type="EMBL" id="CP013020">
    <property type="protein sequence ID" value="ALK86701.1"/>
    <property type="molecule type" value="Genomic_DNA"/>
</dbReference>
<comment type="similarity">
    <text evidence="1">Belongs to the sulfatase family.</text>
</comment>
<evidence type="ECO:0000313" key="5">
    <source>
        <dbReference type="Proteomes" id="UP000061587"/>
    </source>
</evidence>
<dbReference type="Pfam" id="PF00884">
    <property type="entry name" value="Sulfatase"/>
    <property type="match status" value="1"/>
</dbReference>
<dbReference type="Proteomes" id="UP000061587">
    <property type="component" value="Chromosome"/>
</dbReference>
<protein>
    <submittedName>
        <fullName evidence="4">Arylsulfatase</fullName>
    </submittedName>
</protein>
<dbReference type="SUPFAM" id="SSF53649">
    <property type="entry name" value="Alkaline phosphatase-like"/>
    <property type="match status" value="1"/>
</dbReference>
<proteinExistence type="inferred from homology"/>
<keyword evidence="2" id="KW-0378">Hydrolase</keyword>
<evidence type="ECO:0000256" key="2">
    <source>
        <dbReference type="ARBA" id="ARBA00022801"/>
    </source>
</evidence>
<dbReference type="AlphaFoldDB" id="A0A0P0M5X9"/>
<dbReference type="PANTHER" id="PTHR42693:SF53">
    <property type="entry name" value="ENDO-4-O-SULFATASE"/>
    <property type="match status" value="1"/>
</dbReference>
<reference evidence="4 5" key="2">
    <citation type="journal article" date="2016" name="Genome Biol. Evol.">
        <title>Extensive mobilome-driven genome diversification in mouse gut-associated Bacteroides vulgatus mpk.</title>
        <authorList>
            <person name="Lange A."/>
            <person name="Beier S."/>
            <person name="Steimle A."/>
            <person name="Autenrieth I.B."/>
            <person name="Huson D.H."/>
            <person name="Frick J.S."/>
        </authorList>
    </citation>
    <scope>NUCLEOTIDE SEQUENCE [LARGE SCALE GENOMIC DNA]</scope>
    <source>
        <strain evidence="5">mpk</strain>
    </source>
</reference>
<dbReference type="InterPro" id="IPR050738">
    <property type="entry name" value="Sulfatase"/>
</dbReference>
<dbReference type="PATRIC" id="fig|821.40.peg.4982"/>
<evidence type="ECO:0000313" key="4">
    <source>
        <dbReference type="EMBL" id="ALK86701.1"/>
    </source>
</evidence>
<accession>A0A0P0M5X9</accession>
<dbReference type="GO" id="GO:0004065">
    <property type="term" value="F:arylsulfatase activity"/>
    <property type="evidence" value="ECO:0007669"/>
    <property type="project" value="TreeGrafter"/>
</dbReference>
<dbReference type="Gene3D" id="3.40.720.10">
    <property type="entry name" value="Alkaline Phosphatase, subunit A"/>
    <property type="match status" value="1"/>
</dbReference>